<evidence type="ECO:0000313" key="1">
    <source>
        <dbReference type="EMBL" id="MFD2609969.1"/>
    </source>
</evidence>
<reference evidence="2" key="1">
    <citation type="journal article" date="2019" name="Int. J. Syst. Evol. Microbiol.">
        <title>The Global Catalogue of Microorganisms (GCM) 10K type strain sequencing project: providing services to taxonomists for standard genome sequencing and annotation.</title>
        <authorList>
            <consortium name="The Broad Institute Genomics Platform"/>
            <consortium name="The Broad Institute Genome Sequencing Center for Infectious Disease"/>
            <person name="Wu L."/>
            <person name="Ma J."/>
        </authorList>
    </citation>
    <scope>NUCLEOTIDE SEQUENCE [LARGE SCALE GENOMIC DNA]</scope>
    <source>
        <strain evidence="2">KCTC 33842</strain>
    </source>
</reference>
<dbReference type="RefSeq" id="WP_386845759.1">
    <property type="nucleotide sequence ID" value="NZ_JBHUMK010000048.1"/>
</dbReference>
<proteinExistence type="predicted"/>
<protein>
    <submittedName>
        <fullName evidence="1">Uncharacterized protein</fullName>
    </submittedName>
</protein>
<accession>A0ABW5P4C8</accession>
<dbReference type="EMBL" id="JBHUMK010000048">
    <property type="protein sequence ID" value="MFD2609969.1"/>
    <property type="molecule type" value="Genomic_DNA"/>
</dbReference>
<gene>
    <name evidence="1" type="ORF">ACFSR9_11060</name>
</gene>
<name>A0ABW5P4C8_9DEIO</name>
<evidence type="ECO:0000313" key="2">
    <source>
        <dbReference type="Proteomes" id="UP001597475"/>
    </source>
</evidence>
<keyword evidence="2" id="KW-1185">Reference proteome</keyword>
<comment type="caution">
    <text evidence="1">The sequence shown here is derived from an EMBL/GenBank/DDBJ whole genome shotgun (WGS) entry which is preliminary data.</text>
</comment>
<dbReference type="Proteomes" id="UP001597475">
    <property type="component" value="Unassembled WGS sequence"/>
</dbReference>
<sequence length="236" mass="25465">MTARLNLAALTAEELQALLGENAAQAKWPDLSRARLEQRPLPGPEVPRDFRAEPQEERVWGATPEQARQLGALDAELRAAGAAPVGVYYLPAAASARHVRAYEWPPDTALSVRWSETPDSPRLRGPHLELLTWLRDRASGAAAVVTSSQPGVPAPAFHESVDVHLRPGQSAAELLAAHRQAVSRHGRGQKLAAGDGWAGAWSALHALNVSAWERRDLLLDVPEESPAGLHRPPPPT</sequence>
<organism evidence="1 2">
    <name type="scientific">Deinococcus taklimakanensis</name>
    <dbReference type="NCBI Taxonomy" id="536443"/>
    <lineage>
        <taxon>Bacteria</taxon>
        <taxon>Thermotogati</taxon>
        <taxon>Deinococcota</taxon>
        <taxon>Deinococci</taxon>
        <taxon>Deinococcales</taxon>
        <taxon>Deinococcaceae</taxon>
        <taxon>Deinococcus</taxon>
    </lineage>
</organism>